<keyword evidence="1" id="KW-0812">Transmembrane</keyword>
<sequence>MQGVDSPFRMEHKENIGNKQRIYAVCAGYSEPCRENGKTESDLLMFALVAAFVFIGSFLLAAGTIIGMLMLYHGKIVAALTFEPIPREVPVYRLRISRRRAAPSTRRAVPVLAAAALVA</sequence>
<dbReference type="Proteomes" id="UP000028411">
    <property type="component" value="Unassembled WGS sequence"/>
</dbReference>
<gene>
    <name evidence="2" type="ORF">BV95_00443</name>
</gene>
<evidence type="ECO:0000313" key="2">
    <source>
        <dbReference type="EMBL" id="KEQ55280.1"/>
    </source>
</evidence>
<keyword evidence="1" id="KW-1133">Transmembrane helix</keyword>
<keyword evidence="1" id="KW-0472">Membrane</keyword>
<dbReference type="EMBL" id="JFHR01000002">
    <property type="protein sequence ID" value="KEQ55280.1"/>
    <property type="molecule type" value="Genomic_DNA"/>
</dbReference>
<comment type="caution">
    <text evidence="2">The sequence shown here is derived from an EMBL/GenBank/DDBJ whole genome shotgun (WGS) entry which is preliminary data.</text>
</comment>
<evidence type="ECO:0000313" key="3">
    <source>
        <dbReference type="Proteomes" id="UP000028411"/>
    </source>
</evidence>
<proteinExistence type="predicted"/>
<accession>A0A081RJA7</accession>
<dbReference type="PATRIC" id="fig|46429.4.peg.441"/>
<feature type="transmembrane region" description="Helical" evidence="1">
    <location>
        <begin position="44"/>
        <end position="72"/>
    </location>
</feature>
<dbReference type="AlphaFoldDB" id="A0A081RJA7"/>
<organism evidence="2 3">
    <name type="scientific">Sphingobium chlorophenolicum</name>
    <dbReference type="NCBI Taxonomy" id="46429"/>
    <lineage>
        <taxon>Bacteria</taxon>
        <taxon>Pseudomonadati</taxon>
        <taxon>Pseudomonadota</taxon>
        <taxon>Alphaproteobacteria</taxon>
        <taxon>Sphingomonadales</taxon>
        <taxon>Sphingomonadaceae</taxon>
        <taxon>Sphingobium</taxon>
    </lineage>
</organism>
<reference evidence="2 3" key="1">
    <citation type="submission" date="2014-02" db="EMBL/GenBank/DDBJ databases">
        <title>Whole genome sequence of Sphingobium chlorophenolicum NBRC 16172.</title>
        <authorList>
            <person name="Gan H.M."/>
            <person name="Gan H.Y."/>
            <person name="Chew T.H."/>
            <person name="Savka M.A."/>
        </authorList>
    </citation>
    <scope>NUCLEOTIDE SEQUENCE [LARGE SCALE GENOMIC DNA]</scope>
    <source>
        <strain evidence="2 3">NBRC 16172</strain>
    </source>
</reference>
<name>A0A081RJA7_SPHCR</name>
<evidence type="ECO:0000256" key="1">
    <source>
        <dbReference type="SAM" id="Phobius"/>
    </source>
</evidence>
<protein>
    <submittedName>
        <fullName evidence="2">Uncharacterized protein</fullName>
    </submittedName>
</protein>